<gene>
    <name evidence="1" type="ORF">EV702DRAFT_1192988</name>
</gene>
<proteinExistence type="predicted"/>
<accession>A0A9P7A347</accession>
<dbReference type="Proteomes" id="UP000714275">
    <property type="component" value="Unassembled WGS sequence"/>
</dbReference>
<dbReference type="OrthoDB" id="2691540at2759"/>
<name>A0A9P7A347_9AGAM</name>
<dbReference type="EMBL" id="JABBWD010000005">
    <property type="protein sequence ID" value="KAG1781492.1"/>
    <property type="molecule type" value="Genomic_DNA"/>
</dbReference>
<keyword evidence="2" id="KW-1185">Reference proteome</keyword>
<comment type="caution">
    <text evidence="1">The sequence shown here is derived from an EMBL/GenBank/DDBJ whole genome shotgun (WGS) entry which is preliminary data.</text>
</comment>
<protein>
    <submittedName>
        <fullName evidence="1">Uncharacterized protein</fullName>
    </submittedName>
</protein>
<organism evidence="1 2">
    <name type="scientific">Suillus placidus</name>
    <dbReference type="NCBI Taxonomy" id="48579"/>
    <lineage>
        <taxon>Eukaryota</taxon>
        <taxon>Fungi</taxon>
        <taxon>Dikarya</taxon>
        <taxon>Basidiomycota</taxon>
        <taxon>Agaricomycotina</taxon>
        <taxon>Agaricomycetes</taxon>
        <taxon>Agaricomycetidae</taxon>
        <taxon>Boletales</taxon>
        <taxon>Suillineae</taxon>
        <taxon>Suillaceae</taxon>
        <taxon>Suillus</taxon>
    </lineage>
</organism>
<reference evidence="1" key="1">
    <citation type="journal article" date="2020" name="New Phytol.">
        <title>Comparative genomics reveals dynamic genome evolution in host specialist ectomycorrhizal fungi.</title>
        <authorList>
            <person name="Lofgren L.A."/>
            <person name="Nguyen N.H."/>
            <person name="Vilgalys R."/>
            <person name="Ruytinx J."/>
            <person name="Liao H.L."/>
            <person name="Branco S."/>
            <person name="Kuo A."/>
            <person name="LaButti K."/>
            <person name="Lipzen A."/>
            <person name="Andreopoulos W."/>
            <person name="Pangilinan J."/>
            <person name="Riley R."/>
            <person name="Hundley H."/>
            <person name="Na H."/>
            <person name="Barry K."/>
            <person name="Grigoriev I.V."/>
            <person name="Stajich J.E."/>
            <person name="Kennedy P.G."/>
        </authorList>
    </citation>
    <scope>NUCLEOTIDE SEQUENCE</scope>
    <source>
        <strain evidence="1">DOB743</strain>
    </source>
</reference>
<evidence type="ECO:0000313" key="2">
    <source>
        <dbReference type="Proteomes" id="UP000714275"/>
    </source>
</evidence>
<sequence length="156" mass="16781">MYVLTVDPPSELISSCDVESSSTVPTVCPSITSLAASFDPPPLIGVGDHIAAYRHLTVDSLPCGPPLSRPAFTGKLTHIIGWSSSTIEFGVDVATVFPTPPTSIQLPASICRLSLLERLWGWLCPWPRCHPFCSPLPLSRIPSSMSDGLVWARPDD</sequence>
<evidence type="ECO:0000313" key="1">
    <source>
        <dbReference type="EMBL" id="KAG1781492.1"/>
    </source>
</evidence>
<dbReference type="AlphaFoldDB" id="A0A9P7A347"/>